<name>A0A8H4RD74_9HELO</name>
<feature type="compositionally biased region" description="Low complexity" evidence="1">
    <location>
        <begin position="30"/>
        <end position="51"/>
    </location>
</feature>
<feature type="region of interest" description="Disordered" evidence="1">
    <location>
        <begin position="30"/>
        <end position="65"/>
    </location>
</feature>
<sequence length="105" mass="10514">MFGCDTWIGTPSIAYPIAGAAVITIQSSASPGSFAGSSTVEFTPTTTTSQSTPPPSSTPTSSVPSGIDTAAAIGGALGGFASVVVAILAVYTFWTKNKKPLDQLE</sequence>
<feature type="transmembrane region" description="Helical" evidence="2">
    <location>
        <begin position="70"/>
        <end position="94"/>
    </location>
</feature>
<organism evidence="3 4">
    <name type="scientific">Cudoniella acicularis</name>
    <dbReference type="NCBI Taxonomy" id="354080"/>
    <lineage>
        <taxon>Eukaryota</taxon>
        <taxon>Fungi</taxon>
        <taxon>Dikarya</taxon>
        <taxon>Ascomycota</taxon>
        <taxon>Pezizomycotina</taxon>
        <taxon>Leotiomycetes</taxon>
        <taxon>Helotiales</taxon>
        <taxon>Tricladiaceae</taxon>
        <taxon>Cudoniella</taxon>
    </lineage>
</organism>
<evidence type="ECO:0000256" key="2">
    <source>
        <dbReference type="SAM" id="Phobius"/>
    </source>
</evidence>
<dbReference type="AlphaFoldDB" id="A0A8H4RD74"/>
<proteinExistence type="predicted"/>
<keyword evidence="2" id="KW-1133">Transmembrane helix</keyword>
<dbReference type="Proteomes" id="UP000566819">
    <property type="component" value="Unassembled WGS sequence"/>
</dbReference>
<keyword evidence="2" id="KW-0472">Membrane</keyword>
<evidence type="ECO:0000313" key="4">
    <source>
        <dbReference type="Proteomes" id="UP000566819"/>
    </source>
</evidence>
<protein>
    <submittedName>
        <fullName evidence="3">Uncharacterized protein</fullName>
    </submittedName>
</protein>
<comment type="caution">
    <text evidence="3">The sequence shown here is derived from an EMBL/GenBank/DDBJ whole genome shotgun (WGS) entry which is preliminary data.</text>
</comment>
<evidence type="ECO:0000313" key="3">
    <source>
        <dbReference type="EMBL" id="KAF4626763.1"/>
    </source>
</evidence>
<keyword evidence="2" id="KW-0812">Transmembrane</keyword>
<evidence type="ECO:0000256" key="1">
    <source>
        <dbReference type="SAM" id="MobiDB-lite"/>
    </source>
</evidence>
<dbReference type="EMBL" id="JAAMPI010001088">
    <property type="protein sequence ID" value="KAF4626763.1"/>
    <property type="molecule type" value="Genomic_DNA"/>
</dbReference>
<reference evidence="3 4" key="1">
    <citation type="submission" date="2020-03" db="EMBL/GenBank/DDBJ databases">
        <title>Draft Genome Sequence of Cudoniella acicularis.</title>
        <authorList>
            <person name="Buettner E."/>
            <person name="Kellner H."/>
        </authorList>
    </citation>
    <scope>NUCLEOTIDE SEQUENCE [LARGE SCALE GENOMIC DNA]</scope>
    <source>
        <strain evidence="3 4">DSM 108380</strain>
    </source>
</reference>
<gene>
    <name evidence="3" type="ORF">G7Y89_g11393</name>
</gene>
<accession>A0A8H4RD74</accession>
<keyword evidence="4" id="KW-1185">Reference proteome</keyword>